<feature type="non-terminal residue" evidence="3">
    <location>
        <position position="225"/>
    </location>
</feature>
<protein>
    <submittedName>
        <fullName evidence="3">WD domain, G-beta repeat protein</fullName>
    </submittedName>
</protein>
<feature type="repeat" description="WD" evidence="1">
    <location>
        <begin position="41"/>
        <end position="82"/>
    </location>
</feature>
<evidence type="ECO:0000313" key="3">
    <source>
        <dbReference type="EMBL" id="PIO64414.1"/>
    </source>
</evidence>
<dbReference type="SUPFAM" id="SSF50978">
    <property type="entry name" value="WD40 repeat-like"/>
    <property type="match status" value="1"/>
</dbReference>
<evidence type="ECO:0000256" key="2">
    <source>
        <dbReference type="SAM" id="MobiDB-lite"/>
    </source>
</evidence>
<dbReference type="PROSITE" id="PS50082">
    <property type="entry name" value="WD_REPEATS_2"/>
    <property type="match status" value="2"/>
</dbReference>
<sequence length="225" mass="24928">MSECELASHSTLFDGGQKSTGSPSGGGEVDEDEDFQVSSVLQPHTQDVKFVTWHPSEELLVSCSYDYSIVFYKFDGEDWITQQKIPEAHKGTVWCAAFDSEGHRLVTVGEDHIVQLWRRSSPQQSAVSDKWHSVAKLLVEDTRLPLYSVSWHAMTGLIATGGGDGMIRIFQVDGKENEERLEQISVCDTDANEIVSRNYRSVHAVGLARKGTAAVWAIGLDPKDQ</sequence>
<dbReference type="InterPro" id="IPR036322">
    <property type="entry name" value="WD40_repeat_dom_sf"/>
</dbReference>
<proteinExistence type="predicted"/>
<gene>
    <name evidence="3" type="ORF">TELCIR_13957</name>
</gene>
<name>A0A2G9U2J9_TELCI</name>
<dbReference type="PANTHER" id="PTHR19920:SF0">
    <property type="entry name" value="CYTOSOLIC IRON-SULFUR PROTEIN ASSEMBLY PROTEIN CIAO1-RELATED"/>
    <property type="match status" value="1"/>
</dbReference>
<dbReference type="EMBL" id="KZ349928">
    <property type="protein sequence ID" value="PIO64414.1"/>
    <property type="molecule type" value="Genomic_DNA"/>
</dbReference>
<dbReference type="PANTHER" id="PTHR19920">
    <property type="entry name" value="WD40 PROTEIN CIAO1"/>
    <property type="match status" value="1"/>
</dbReference>
<dbReference type="AlphaFoldDB" id="A0A2G9U2J9"/>
<keyword evidence="1" id="KW-0853">WD repeat</keyword>
<keyword evidence="4" id="KW-1185">Reference proteome</keyword>
<dbReference type="GO" id="GO:0097361">
    <property type="term" value="C:cytosolic [4Fe-4S] assembly targeting complex"/>
    <property type="evidence" value="ECO:0007669"/>
    <property type="project" value="TreeGrafter"/>
</dbReference>
<dbReference type="Proteomes" id="UP000230423">
    <property type="component" value="Unassembled WGS sequence"/>
</dbReference>
<evidence type="ECO:0000313" key="4">
    <source>
        <dbReference type="Proteomes" id="UP000230423"/>
    </source>
</evidence>
<evidence type="ECO:0000256" key="1">
    <source>
        <dbReference type="PROSITE-ProRule" id="PRU00221"/>
    </source>
</evidence>
<dbReference type="SMART" id="SM00320">
    <property type="entry name" value="WD40"/>
    <property type="match status" value="3"/>
</dbReference>
<dbReference type="OrthoDB" id="284782at2759"/>
<reference evidence="3 4" key="1">
    <citation type="submission" date="2015-09" db="EMBL/GenBank/DDBJ databases">
        <title>Draft genome of the parasitic nematode Teladorsagia circumcincta isolate WARC Sus (inbred).</title>
        <authorList>
            <person name="Mitreva M."/>
        </authorList>
    </citation>
    <scope>NUCLEOTIDE SEQUENCE [LARGE SCALE GENOMIC DNA]</scope>
    <source>
        <strain evidence="3 4">S</strain>
    </source>
</reference>
<dbReference type="PROSITE" id="PS50294">
    <property type="entry name" value="WD_REPEATS_REGION"/>
    <property type="match status" value="1"/>
</dbReference>
<dbReference type="Pfam" id="PF00400">
    <property type="entry name" value="WD40"/>
    <property type="match status" value="3"/>
</dbReference>
<organism evidence="3 4">
    <name type="scientific">Teladorsagia circumcincta</name>
    <name type="common">Brown stomach worm</name>
    <name type="synonym">Ostertagia circumcincta</name>
    <dbReference type="NCBI Taxonomy" id="45464"/>
    <lineage>
        <taxon>Eukaryota</taxon>
        <taxon>Metazoa</taxon>
        <taxon>Ecdysozoa</taxon>
        <taxon>Nematoda</taxon>
        <taxon>Chromadorea</taxon>
        <taxon>Rhabditida</taxon>
        <taxon>Rhabditina</taxon>
        <taxon>Rhabditomorpha</taxon>
        <taxon>Strongyloidea</taxon>
        <taxon>Trichostrongylidae</taxon>
        <taxon>Teladorsagia</taxon>
    </lineage>
</organism>
<feature type="repeat" description="WD" evidence="1">
    <location>
        <begin position="86"/>
        <end position="127"/>
    </location>
</feature>
<feature type="region of interest" description="Disordered" evidence="2">
    <location>
        <begin position="1"/>
        <end position="32"/>
    </location>
</feature>
<dbReference type="InterPro" id="IPR001680">
    <property type="entry name" value="WD40_rpt"/>
</dbReference>
<accession>A0A2G9U2J9</accession>
<dbReference type="GO" id="GO:0016226">
    <property type="term" value="P:iron-sulfur cluster assembly"/>
    <property type="evidence" value="ECO:0007669"/>
    <property type="project" value="TreeGrafter"/>
</dbReference>
<dbReference type="InterPro" id="IPR015943">
    <property type="entry name" value="WD40/YVTN_repeat-like_dom_sf"/>
</dbReference>
<dbReference type="Gene3D" id="2.130.10.10">
    <property type="entry name" value="YVTN repeat-like/Quinoprotein amine dehydrogenase"/>
    <property type="match status" value="1"/>
</dbReference>